<dbReference type="AlphaFoldDB" id="A0A072NFL8"/>
<dbReference type="InterPro" id="IPR000073">
    <property type="entry name" value="AB_hydrolase_1"/>
</dbReference>
<dbReference type="InterPro" id="IPR029058">
    <property type="entry name" value="AB_hydrolase_fold"/>
</dbReference>
<dbReference type="GO" id="GO:0016746">
    <property type="term" value="F:acyltransferase activity"/>
    <property type="evidence" value="ECO:0007669"/>
    <property type="project" value="UniProtKB-KW"/>
</dbReference>
<gene>
    <name evidence="2" type="ORF">M670_04501</name>
</gene>
<proteinExistence type="predicted"/>
<protein>
    <submittedName>
        <fullName evidence="2">Putative hydrolase or acyltransferase of alpha/beta superfamily</fullName>
    </submittedName>
</protein>
<dbReference type="Gene3D" id="3.40.50.1820">
    <property type="entry name" value="alpha/beta hydrolase"/>
    <property type="match status" value="1"/>
</dbReference>
<dbReference type="SUPFAM" id="SSF53474">
    <property type="entry name" value="alpha/beta-Hydrolases"/>
    <property type="match status" value="1"/>
</dbReference>
<dbReference type="GO" id="GO:0016020">
    <property type="term" value="C:membrane"/>
    <property type="evidence" value="ECO:0007669"/>
    <property type="project" value="TreeGrafter"/>
</dbReference>
<dbReference type="GO" id="GO:0016787">
    <property type="term" value="F:hydrolase activity"/>
    <property type="evidence" value="ECO:0007669"/>
    <property type="project" value="UniProtKB-KW"/>
</dbReference>
<dbReference type="Proteomes" id="UP000027936">
    <property type="component" value="Unassembled WGS sequence"/>
</dbReference>
<keyword evidence="2" id="KW-0378">Hydrolase</keyword>
<dbReference type="EMBL" id="JJRY01000029">
    <property type="protein sequence ID" value="KEF36341.1"/>
    <property type="molecule type" value="Genomic_DNA"/>
</dbReference>
<dbReference type="OrthoDB" id="9112061at2"/>
<evidence type="ECO:0000313" key="2">
    <source>
        <dbReference type="EMBL" id="KEF36341.1"/>
    </source>
</evidence>
<dbReference type="RefSeq" id="WP_035198473.1">
    <property type="nucleotide sequence ID" value="NZ_JJRY01000029.1"/>
</dbReference>
<sequence length="232" mass="25949">MNNLKLLFIHGAGGTKSKWRKLKVELDRTDILYLIIDLPGHGEDPNEVPESMEEFAAQINEEINSNVIIIGHSMGGLIGIEIAARTENVKGLVLINSHFQLPVHPKVLEKLSSEALFPESFFKASYGQAVDPALLEEERKELYYNSKATIVKDFTNCANYKNGKSKVSQLNIPLLAIYGSEDLLIPKTAEEELLEVAKKLAIEKIDGAGHYLILEKSEELFSRILAFYETFS</sequence>
<dbReference type="Pfam" id="PF12697">
    <property type="entry name" value="Abhydrolase_6"/>
    <property type="match status" value="1"/>
</dbReference>
<dbReference type="InterPro" id="IPR050266">
    <property type="entry name" value="AB_hydrolase_sf"/>
</dbReference>
<dbReference type="PANTHER" id="PTHR43798:SF33">
    <property type="entry name" value="HYDROLASE, PUTATIVE (AFU_ORTHOLOGUE AFUA_2G14860)-RELATED"/>
    <property type="match status" value="1"/>
</dbReference>
<reference evidence="2 3" key="1">
    <citation type="submission" date="2014-04" db="EMBL/GenBank/DDBJ databases">
        <title>Draft genome sequence of Bacillus azotoformans MEV2011, a (co-) denitrifying strain unable to grow in the presence of oxygen.</title>
        <authorList>
            <person name="Nielsen M."/>
            <person name="Schreiber L."/>
            <person name="Finster K."/>
            <person name="Schramm A."/>
        </authorList>
    </citation>
    <scope>NUCLEOTIDE SEQUENCE [LARGE SCALE GENOMIC DNA]</scope>
    <source>
        <strain evidence="2 3">MEV2011</strain>
    </source>
</reference>
<organism evidence="2 3">
    <name type="scientific">Schinkia azotoformans MEV2011</name>
    <dbReference type="NCBI Taxonomy" id="1348973"/>
    <lineage>
        <taxon>Bacteria</taxon>
        <taxon>Bacillati</taxon>
        <taxon>Bacillota</taxon>
        <taxon>Bacilli</taxon>
        <taxon>Bacillales</taxon>
        <taxon>Bacillaceae</taxon>
        <taxon>Calidifontibacillus/Schinkia group</taxon>
        <taxon>Schinkia</taxon>
    </lineage>
</organism>
<dbReference type="PANTHER" id="PTHR43798">
    <property type="entry name" value="MONOACYLGLYCEROL LIPASE"/>
    <property type="match status" value="1"/>
</dbReference>
<keyword evidence="2" id="KW-0808">Transferase</keyword>
<keyword evidence="2" id="KW-0012">Acyltransferase</keyword>
<evidence type="ECO:0000259" key="1">
    <source>
        <dbReference type="Pfam" id="PF12697"/>
    </source>
</evidence>
<accession>A0A072NFL8</accession>
<comment type="caution">
    <text evidence="2">The sequence shown here is derived from an EMBL/GenBank/DDBJ whole genome shotgun (WGS) entry which is preliminary data.</text>
</comment>
<evidence type="ECO:0000313" key="3">
    <source>
        <dbReference type="Proteomes" id="UP000027936"/>
    </source>
</evidence>
<dbReference type="PATRIC" id="fig|1348973.3.peg.4372"/>
<name>A0A072NFL8_SCHAZ</name>
<feature type="domain" description="AB hydrolase-1" evidence="1">
    <location>
        <begin position="6"/>
        <end position="220"/>
    </location>
</feature>